<organism evidence="2 3">
    <name type="scientific">Ensete ventricosum</name>
    <name type="common">Abyssinian banana</name>
    <name type="synonym">Musa ensete</name>
    <dbReference type="NCBI Taxonomy" id="4639"/>
    <lineage>
        <taxon>Eukaryota</taxon>
        <taxon>Viridiplantae</taxon>
        <taxon>Streptophyta</taxon>
        <taxon>Embryophyta</taxon>
        <taxon>Tracheophyta</taxon>
        <taxon>Spermatophyta</taxon>
        <taxon>Magnoliopsida</taxon>
        <taxon>Liliopsida</taxon>
        <taxon>Zingiberales</taxon>
        <taxon>Musaceae</taxon>
        <taxon>Ensete</taxon>
    </lineage>
</organism>
<protein>
    <submittedName>
        <fullName evidence="2">Uncharacterized protein</fullName>
    </submittedName>
</protein>
<evidence type="ECO:0000313" key="2">
    <source>
        <dbReference type="EMBL" id="KAJ8476200.1"/>
    </source>
</evidence>
<feature type="compositionally biased region" description="Basic and acidic residues" evidence="1">
    <location>
        <begin position="1"/>
        <end position="10"/>
    </location>
</feature>
<evidence type="ECO:0000256" key="1">
    <source>
        <dbReference type="SAM" id="MobiDB-lite"/>
    </source>
</evidence>
<accession>A0AAV8QLW0</accession>
<gene>
    <name evidence="2" type="ORF">OPV22_019927</name>
</gene>
<dbReference type="Proteomes" id="UP001222027">
    <property type="component" value="Unassembled WGS sequence"/>
</dbReference>
<feature type="region of interest" description="Disordered" evidence="1">
    <location>
        <begin position="1"/>
        <end position="24"/>
    </location>
</feature>
<reference evidence="2 3" key="1">
    <citation type="submission" date="2022-12" db="EMBL/GenBank/DDBJ databases">
        <title>Chromosome-scale assembly of the Ensete ventricosum genome.</title>
        <authorList>
            <person name="Dussert Y."/>
            <person name="Stocks J."/>
            <person name="Wendawek A."/>
            <person name="Woldeyes F."/>
            <person name="Nichols R.A."/>
            <person name="Borrell J.S."/>
        </authorList>
    </citation>
    <scope>NUCLEOTIDE SEQUENCE [LARGE SCALE GENOMIC DNA]</scope>
    <source>
        <strain evidence="3">cv. Maze</strain>
        <tissue evidence="2">Seeds</tissue>
    </source>
</reference>
<keyword evidence="3" id="KW-1185">Reference proteome</keyword>
<proteinExistence type="predicted"/>
<sequence length="126" mass="14790">MGPKPHERHSNFSNRKPSLTVPVHLSFSPPRSVLGAVIEIPRRRREKHRRAGDRYPTRSERHRSRPYRLRGFLSCSWWRELTIFHALLPLGFSVRFFPKLSMGHAWLLPLRELIACETACLAERIV</sequence>
<evidence type="ECO:0000313" key="3">
    <source>
        <dbReference type="Proteomes" id="UP001222027"/>
    </source>
</evidence>
<name>A0AAV8QLW0_ENSVE</name>
<comment type="caution">
    <text evidence="2">The sequence shown here is derived from an EMBL/GenBank/DDBJ whole genome shotgun (WGS) entry which is preliminary data.</text>
</comment>
<dbReference type="EMBL" id="JAQQAF010000006">
    <property type="protein sequence ID" value="KAJ8476200.1"/>
    <property type="molecule type" value="Genomic_DNA"/>
</dbReference>
<dbReference type="AlphaFoldDB" id="A0AAV8QLW0"/>